<organism evidence="1 2">
    <name type="scientific">Merluccius polli</name>
    <name type="common">Benguela hake</name>
    <name type="synonym">Merluccius cadenati</name>
    <dbReference type="NCBI Taxonomy" id="89951"/>
    <lineage>
        <taxon>Eukaryota</taxon>
        <taxon>Metazoa</taxon>
        <taxon>Chordata</taxon>
        <taxon>Craniata</taxon>
        <taxon>Vertebrata</taxon>
        <taxon>Euteleostomi</taxon>
        <taxon>Actinopterygii</taxon>
        <taxon>Neopterygii</taxon>
        <taxon>Teleostei</taxon>
        <taxon>Neoteleostei</taxon>
        <taxon>Acanthomorphata</taxon>
        <taxon>Zeiogadaria</taxon>
        <taxon>Gadariae</taxon>
        <taxon>Gadiformes</taxon>
        <taxon>Gadoidei</taxon>
        <taxon>Merlucciidae</taxon>
        <taxon>Merluccius</taxon>
    </lineage>
</organism>
<sequence>MWTQIYLPVRPGDPNSLAAALDCLKDIQNSGLGPMSSNLKPAARYLGVMFVIDLSFEPHITKAFHSLAFLLLFLSKIDFKILLINFKACRRQGLAPSYIIYMLAHYEPVGSLRSSGGGLLAVPKSRLKSKGSPLDLQLTAPRLCNALPEDIRLV</sequence>
<dbReference type="AlphaFoldDB" id="A0AA47M7P5"/>
<reference evidence="1" key="1">
    <citation type="journal article" date="2023" name="Front. Mar. Sci.">
        <title>A new Merluccius polli reference genome to investigate the effects of global change in West African waters.</title>
        <authorList>
            <person name="Mateo J.L."/>
            <person name="Blanco-Fernandez C."/>
            <person name="Garcia-Vazquez E."/>
            <person name="Machado-Schiaffino G."/>
        </authorList>
    </citation>
    <scope>NUCLEOTIDE SEQUENCE</scope>
    <source>
        <strain evidence="1">C29</strain>
        <tissue evidence="1">Fin</tissue>
    </source>
</reference>
<dbReference type="EMBL" id="JAOPHQ010005457">
    <property type="protein sequence ID" value="KAK0135192.1"/>
    <property type="molecule type" value="Genomic_DNA"/>
</dbReference>
<protein>
    <submittedName>
        <fullName evidence="1">Uncharacterized protein</fullName>
    </submittedName>
</protein>
<gene>
    <name evidence="1" type="ORF">N1851_028985</name>
</gene>
<keyword evidence="2" id="KW-1185">Reference proteome</keyword>
<name>A0AA47M7P5_MERPO</name>
<dbReference type="Proteomes" id="UP001174136">
    <property type="component" value="Unassembled WGS sequence"/>
</dbReference>
<accession>A0AA47M7P5</accession>
<evidence type="ECO:0000313" key="2">
    <source>
        <dbReference type="Proteomes" id="UP001174136"/>
    </source>
</evidence>
<comment type="caution">
    <text evidence="1">The sequence shown here is derived from an EMBL/GenBank/DDBJ whole genome shotgun (WGS) entry which is preliminary data.</text>
</comment>
<evidence type="ECO:0000313" key="1">
    <source>
        <dbReference type="EMBL" id="KAK0135192.1"/>
    </source>
</evidence>
<proteinExistence type="predicted"/>